<evidence type="ECO:0000256" key="1">
    <source>
        <dbReference type="SAM" id="MobiDB-lite"/>
    </source>
</evidence>
<keyword evidence="2" id="KW-0732">Signal</keyword>
<feature type="chain" id="PRO_5036476463" evidence="2">
    <location>
        <begin position="20"/>
        <end position="507"/>
    </location>
</feature>
<evidence type="ECO:0000313" key="3">
    <source>
        <dbReference type="EMBL" id="GFT58747.1"/>
    </source>
</evidence>
<sequence>MLLLQSLLIVFSIVWLGRCQFVYNYEEDPNGHQTNVNESPTHYDSVRTINKENEPGNKKLKNSQEESQRFGTQQSARRSISSISSEHDQEPQDTRNAQRPRRRKYRRILREGEYVQPPQPPVVYSPSVFENIKLGEAPNGVYVPQDSLLNILKNPNRGQPSSQYQVPQSYPQYSSNYQSRNFQNSEPEYKFFGQPSLNEKNSPQDLTISVAQPNVRYVSSSPVSTSSQYGDNENIHNRRPVRTNRQRNQRQRMRSGALSEPEVDIDALMTIPAVMPRDELSSPQVRQLSQPRSVSRNTGRQNMIQSYWESNQSPKVYSPSEFQNIGLGEAPRGVHIPEDSLLNVIRNPSRPQSSPENTAANQQVSSQVSSETHMTQQNSFQPPISIAPESSFNPRRQSRQRGSSRVSRRNFERRSEYPSDNDEPEPEYTNPVSNLEQRRRQISSDNSFTNQRQRVNQKQTHQSPRSKDERLQSKHSAVRAPNCISTIGIVLFTRYLSDKRTSSSFGK</sequence>
<feature type="compositionally biased region" description="Low complexity" evidence="1">
    <location>
        <begin position="159"/>
        <end position="175"/>
    </location>
</feature>
<evidence type="ECO:0000256" key="2">
    <source>
        <dbReference type="SAM" id="SignalP"/>
    </source>
</evidence>
<feature type="region of interest" description="Disordered" evidence="1">
    <location>
        <begin position="276"/>
        <end position="300"/>
    </location>
</feature>
<feature type="compositionally biased region" description="Polar residues" evidence="1">
    <location>
        <begin position="371"/>
        <end position="394"/>
    </location>
</feature>
<dbReference type="EMBL" id="BMAW01067234">
    <property type="protein sequence ID" value="GFT58747.1"/>
    <property type="molecule type" value="Genomic_DNA"/>
</dbReference>
<feature type="compositionally biased region" description="Polar residues" evidence="1">
    <location>
        <begin position="443"/>
        <end position="463"/>
    </location>
</feature>
<feature type="region of interest" description="Disordered" evidence="1">
    <location>
        <begin position="345"/>
        <end position="478"/>
    </location>
</feature>
<feature type="compositionally biased region" description="Polar residues" evidence="1">
    <location>
        <begin position="281"/>
        <end position="300"/>
    </location>
</feature>
<accession>A0A8X6TZ43</accession>
<dbReference type="AlphaFoldDB" id="A0A8X6TZ43"/>
<dbReference type="OrthoDB" id="6364363at2759"/>
<feature type="signal peptide" evidence="2">
    <location>
        <begin position="1"/>
        <end position="19"/>
    </location>
</feature>
<reference evidence="3" key="1">
    <citation type="submission" date="2020-08" db="EMBL/GenBank/DDBJ databases">
        <title>Multicomponent nature underlies the extraordinary mechanical properties of spider dragline silk.</title>
        <authorList>
            <person name="Kono N."/>
            <person name="Nakamura H."/>
            <person name="Mori M."/>
            <person name="Yoshida Y."/>
            <person name="Ohtoshi R."/>
            <person name="Malay A.D."/>
            <person name="Moran D.A.P."/>
            <person name="Tomita M."/>
            <person name="Numata K."/>
            <person name="Arakawa K."/>
        </authorList>
    </citation>
    <scope>NUCLEOTIDE SEQUENCE</scope>
</reference>
<feature type="compositionally biased region" description="Polar residues" evidence="1">
    <location>
        <begin position="349"/>
        <end position="361"/>
    </location>
</feature>
<organism evidence="3 4">
    <name type="scientific">Nephila pilipes</name>
    <name type="common">Giant wood spider</name>
    <name type="synonym">Nephila maculata</name>
    <dbReference type="NCBI Taxonomy" id="299642"/>
    <lineage>
        <taxon>Eukaryota</taxon>
        <taxon>Metazoa</taxon>
        <taxon>Ecdysozoa</taxon>
        <taxon>Arthropoda</taxon>
        <taxon>Chelicerata</taxon>
        <taxon>Arachnida</taxon>
        <taxon>Araneae</taxon>
        <taxon>Araneomorphae</taxon>
        <taxon>Entelegynae</taxon>
        <taxon>Araneoidea</taxon>
        <taxon>Nephilidae</taxon>
        <taxon>Nephila</taxon>
    </lineage>
</organism>
<gene>
    <name evidence="3" type="primary">NCL1_45706</name>
    <name evidence="3" type="ORF">NPIL_38751</name>
</gene>
<feature type="compositionally biased region" description="Low complexity" evidence="1">
    <location>
        <begin position="75"/>
        <end position="84"/>
    </location>
</feature>
<evidence type="ECO:0000313" key="4">
    <source>
        <dbReference type="Proteomes" id="UP000887013"/>
    </source>
</evidence>
<feature type="region of interest" description="Disordered" evidence="1">
    <location>
        <begin position="153"/>
        <end position="175"/>
    </location>
</feature>
<dbReference type="Proteomes" id="UP000887013">
    <property type="component" value="Unassembled WGS sequence"/>
</dbReference>
<keyword evidence="4" id="KW-1185">Reference proteome</keyword>
<proteinExistence type="predicted"/>
<comment type="caution">
    <text evidence="3">The sequence shown here is derived from an EMBL/GenBank/DDBJ whole genome shotgun (WGS) entry which is preliminary data.</text>
</comment>
<feature type="region of interest" description="Disordered" evidence="1">
    <location>
        <begin position="219"/>
        <end position="261"/>
    </location>
</feature>
<feature type="compositionally biased region" description="Basic and acidic residues" evidence="1">
    <location>
        <begin position="49"/>
        <end position="68"/>
    </location>
</feature>
<feature type="region of interest" description="Disordered" evidence="1">
    <location>
        <begin position="48"/>
        <end position="103"/>
    </location>
</feature>
<protein>
    <submittedName>
        <fullName evidence="3">Chitin-binding type-2 domain-containing protein</fullName>
    </submittedName>
</protein>
<feature type="compositionally biased region" description="Basic residues" evidence="1">
    <location>
        <begin position="237"/>
        <end position="253"/>
    </location>
</feature>
<name>A0A8X6TZ43_NEPPI</name>